<dbReference type="InterPro" id="IPR003694">
    <property type="entry name" value="NAD_synthase"/>
</dbReference>
<comment type="pathway">
    <text evidence="1 7 8">Cofactor biosynthesis; NAD(+) biosynthesis; NAD(+) from deamido-NAD(+) (L-Gln route): step 1/1.</text>
</comment>
<feature type="binding site" evidence="7">
    <location>
        <position position="189"/>
    </location>
    <ligand>
        <name>L-glutamine</name>
        <dbReference type="ChEBI" id="CHEBI:58359"/>
    </ligand>
</feature>
<evidence type="ECO:0000256" key="11">
    <source>
        <dbReference type="SAM" id="MobiDB-lite"/>
    </source>
</evidence>
<dbReference type="SUPFAM" id="SSF52402">
    <property type="entry name" value="Adenine nucleotide alpha hydrolases-like"/>
    <property type="match status" value="1"/>
</dbReference>
<dbReference type="CDD" id="cd00553">
    <property type="entry name" value="NAD_synthase"/>
    <property type="match status" value="1"/>
</dbReference>
<evidence type="ECO:0000256" key="1">
    <source>
        <dbReference type="ARBA" id="ARBA00005188"/>
    </source>
</evidence>
<evidence type="ECO:0000256" key="5">
    <source>
        <dbReference type="ARBA" id="ARBA00022840"/>
    </source>
</evidence>
<keyword evidence="6 7" id="KW-0520">NAD</keyword>
<keyword evidence="3 7" id="KW-0436">Ligase</keyword>
<dbReference type="PROSITE" id="PS50263">
    <property type="entry name" value="CN_HYDROLASE"/>
    <property type="match status" value="1"/>
</dbReference>
<comment type="caution">
    <text evidence="13">The sequence shown here is derived from an EMBL/GenBank/DDBJ whole genome shotgun (WGS) entry which is preliminary data.</text>
</comment>
<evidence type="ECO:0000256" key="2">
    <source>
        <dbReference type="ARBA" id="ARBA00007145"/>
    </source>
</evidence>
<comment type="function">
    <text evidence="7">Catalyzes the ATP-dependent amidation of deamido-NAD to form NAD. Uses L-glutamine as a nitrogen source.</text>
</comment>
<dbReference type="GO" id="GO:0003952">
    <property type="term" value="F:NAD+ synthase (glutamine-hydrolyzing) activity"/>
    <property type="evidence" value="ECO:0007669"/>
    <property type="project" value="UniProtKB-EC"/>
</dbReference>
<dbReference type="InterPro" id="IPR014445">
    <property type="entry name" value="Gln-dep_NAD_synthase"/>
</dbReference>
<organism evidence="13 14">
    <name type="scientific">Streptomyces nondiastaticus</name>
    <dbReference type="NCBI Taxonomy" id="3154512"/>
    <lineage>
        <taxon>Bacteria</taxon>
        <taxon>Bacillati</taxon>
        <taxon>Actinomycetota</taxon>
        <taxon>Actinomycetes</taxon>
        <taxon>Kitasatosporales</taxon>
        <taxon>Streptomycetaceae</taxon>
        <taxon>Streptomyces</taxon>
    </lineage>
</organism>
<comment type="caution">
    <text evidence="7">Lacks conserved residue(s) required for the propagation of feature annotation.</text>
</comment>
<dbReference type="HAMAP" id="MF_02090">
    <property type="entry name" value="NadE_glutamine_dep"/>
    <property type="match status" value="1"/>
</dbReference>
<feature type="binding site" evidence="7">
    <location>
        <position position="408"/>
    </location>
    <ligand>
        <name>deamido-NAD(+)</name>
        <dbReference type="ChEBI" id="CHEBI:58437"/>
        <note>ligand shared between two neighboring subunits</note>
    </ligand>
</feature>
<feature type="active site" description="Nucleophile; for glutaminase activity" evidence="7">
    <location>
        <position position="162"/>
    </location>
</feature>
<feature type="binding site" evidence="7">
    <location>
        <begin position="331"/>
        <end position="338"/>
    </location>
    <ligand>
        <name>ATP</name>
        <dbReference type="ChEBI" id="CHEBI:30616"/>
    </ligand>
</feature>
<keyword evidence="14" id="KW-1185">Reference proteome</keyword>
<sequence length="584" mass="62789">MPQLRLALNQIDSCVGDLAGNAESILHWTRHAAGQGAHLVAFPEMALTGYPVEDLALRPSFVAASRAALDDLAARLAAEGLGELPVLVGYLDRSEEARPRLGRPAGAPRNAAAVLHRGAVALSFAKHHLPNYGVFDEFRYFVPGDTMPVVRVHGVDVALAICEDLWQEGGRVPAARAAGAGLLLSVNASPYEREKDDTRLELVRKRAQEAGCTTAYLAMTGGQDELVFDGDTIVVDRDGEVIARAPQFEEGCVLLDLDLPAAAPEAPSGEVADGLRIDHVTLSADPLPPYEPETPGGAAPHLSDDAEVYQALVTGLRAYVVKNGFRSVLIGLSGGIDSALVAALACDAIGAENVYGVAMPSRYSSEHSLADAEELARRTGLHFRTVPIAPMFDAYMGALGLTGLAEENLQSRLRGTMLMAVSNQEGHIVLAPGNKSELACGYSTLYGDSVGAYGPIKDVYKTWIFRLAKWRNADAAARGETPPIPENSITKPPSAELRPGQVDTDSLPDYDVLDRILELYVDRDRGHAEIVAEGFEAELVTRVLRMVDTAEYKRRQYPPGTKISAKGFGKDRRLPITNRWRETG</sequence>
<feature type="binding site" evidence="7">
    <location>
        <position position="437"/>
    </location>
    <ligand>
        <name>deamido-NAD(+)</name>
        <dbReference type="ChEBI" id="CHEBI:58437"/>
        <note>ligand shared between two neighboring subunits</note>
    </ligand>
</feature>
<comment type="catalytic activity">
    <reaction evidence="7 8">
        <text>deamido-NAD(+) + L-glutamine + ATP + H2O = L-glutamate + AMP + diphosphate + NAD(+) + H(+)</text>
        <dbReference type="Rhea" id="RHEA:24384"/>
        <dbReference type="ChEBI" id="CHEBI:15377"/>
        <dbReference type="ChEBI" id="CHEBI:15378"/>
        <dbReference type="ChEBI" id="CHEBI:29985"/>
        <dbReference type="ChEBI" id="CHEBI:30616"/>
        <dbReference type="ChEBI" id="CHEBI:33019"/>
        <dbReference type="ChEBI" id="CHEBI:57540"/>
        <dbReference type="ChEBI" id="CHEBI:58359"/>
        <dbReference type="ChEBI" id="CHEBI:58437"/>
        <dbReference type="ChEBI" id="CHEBI:456215"/>
        <dbReference type="EC" id="6.3.5.1"/>
    </reaction>
</comment>
<gene>
    <name evidence="7" type="primary">nadE</name>
    <name evidence="13" type="ORF">ACFYZM_08400</name>
</gene>
<reference evidence="13 14" key="1">
    <citation type="submission" date="2024-10" db="EMBL/GenBank/DDBJ databases">
        <title>The Natural Products Discovery Center: Release of the First 8490 Sequenced Strains for Exploring Actinobacteria Biosynthetic Diversity.</title>
        <authorList>
            <person name="Kalkreuter E."/>
            <person name="Kautsar S.A."/>
            <person name="Yang D."/>
            <person name="Bader C.D."/>
            <person name="Teijaro C.N."/>
            <person name="Fluegel L."/>
            <person name="Davis C.M."/>
            <person name="Simpson J.R."/>
            <person name="Lauterbach L."/>
            <person name="Steele A.D."/>
            <person name="Gui C."/>
            <person name="Meng S."/>
            <person name="Li G."/>
            <person name="Viehrig K."/>
            <person name="Ye F."/>
            <person name="Su P."/>
            <person name="Kiefer A.F."/>
            <person name="Nichols A."/>
            <person name="Cepeda A.J."/>
            <person name="Yan W."/>
            <person name="Fan B."/>
            <person name="Jiang Y."/>
            <person name="Adhikari A."/>
            <person name="Zheng C.-J."/>
            <person name="Schuster L."/>
            <person name="Cowan T.M."/>
            <person name="Smanski M.J."/>
            <person name="Chevrette M.G."/>
            <person name="De Carvalho L.P.S."/>
            <person name="Shen B."/>
        </authorList>
    </citation>
    <scope>NUCLEOTIDE SEQUENCE [LARGE SCALE GENOMIC DNA]</scope>
    <source>
        <strain evidence="13 14">NPDC001650</strain>
    </source>
</reference>
<dbReference type="PROSITE" id="PS00920">
    <property type="entry name" value="NITRIL_CHT_1"/>
    <property type="match status" value="1"/>
</dbReference>
<feature type="binding site" evidence="7">
    <location>
        <position position="132"/>
    </location>
    <ligand>
        <name>L-glutamine</name>
        <dbReference type="ChEBI" id="CHEBI:58359"/>
    </ligand>
</feature>
<dbReference type="EC" id="6.3.5.1" evidence="7 8"/>
<keyword evidence="4 7" id="KW-0547">Nucleotide-binding</keyword>
<feature type="region of interest" description="Disordered" evidence="11">
    <location>
        <begin position="476"/>
        <end position="506"/>
    </location>
</feature>
<dbReference type="InterPro" id="IPR014729">
    <property type="entry name" value="Rossmann-like_a/b/a_fold"/>
</dbReference>
<feature type="binding site" evidence="7">
    <location>
        <position position="553"/>
    </location>
    <ligand>
        <name>deamido-NAD(+)</name>
        <dbReference type="ChEBI" id="CHEBI:58437"/>
        <note>ligand shared between two neighboring subunits</note>
    </ligand>
</feature>
<dbReference type="Gene3D" id="3.40.50.620">
    <property type="entry name" value="HUPs"/>
    <property type="match status" value="1"/>
</dbReference>
<keyword evidence="5 7" id="KW-0067">ATP-binding</keyword>
<feature type="active site" description="Proton acceptor" evidence="9">
    <location>
        <position position="44"/>
    </location>
</feature>
<dbReference type="EMBL" id="JBIAUT010000002">
    <property type="protein sequence ID" value="MFF4216294.1"/>
    <property type="molecule type" value="Genomic_DNA"/>
</dbReference>
<dbReference type="InterPro" id="IPR003010">
    <property type="entry name" value="C-N_Hydrolase"/>
</dbReference>
<name>A0ABW6TUM5_9ACTN</name>
<evidence type="ECO:0000256" key="9">
    <source>
        <dbReference type="PROSITE-ProRule" id="PRU10139"/>
    </source>
</evidence>
<dbReference type="NCBIfam" id="NF010588">
    <property type="entry name" value="PRK13981.1"/>
    <property type="match status" value="1"/>
</dbReference>
<proteinExistence type="inferred from homology"/>
<dbReference type="PIRSF" id="PIRSF006630">
    <property type="entry name" value="NADS_GAT"/>
    <property type="match status" value="1"/>
</dbReference>
<accession>A0ABW6TUM5</accession>
<evidence type="ECO:0000256" key="10">
    <source>
        <dbReference type="RuleBase" id="RU003811"/>
    </source>
</evidence>
<evidence type="ECO:0000256" key="6">
    <source>
        <dbReference type="ARBA" id="ARBA00023027"/>
    </source>
</evidence>
<evidence type="ECO:0000313" key="13">
    <source>
        <dbReference type="EMBL" id="MFF4216294.1"/>
    </source>
</evidence>
<evidence type="ECO:0000256" key="7">
    <source>
        <dbReference type="HAMAP-Rule" id="MF_02090"/>
    </source>
</evidence>
<dbReference type="Pfam" id="PF00795">
    <property type="entry name" value="CN_hydrolase"/>
    <property type="match status" value="1"/>
</dbReference>
<dbReference type="CDD" id="cd07570">
    <property type="entry name" value="GAT_Gln-NAD-synth"/>
    <property type="match status" value="1"/>
</dbReference>
<dbReference type="PANTHER" id="PTHR23090">
    <property type="entry name" value="NH 3 /GLUTAMINE-DEPENDENT NAD + SYNTHETASE"/>
    <property type="match status" value="1"/>
</dbReference>
<evidence type="ECO:0000256" key="4">
    <source>
        <dbReference type="ARBA" id="ARBA00022741"/>
    </source>
</evidence>
<dbReference type="Pfam" id="PF02540">
    <property type="entry name" value="NAD_synthase"/>
    <property type="match status" value="1"/>
</dbReference>
<comment type="similarity">
    <text evidence="2 7 8">In the C-terminal section; belongs to the NAD synthetase family.</text>
</comment>
<dbReference type="PANTHER" id="PTHR23090:SF9">
    <property type="entry name" value="GLUTAMINE-DEPENDENT NAD(+) SYNTHETASE"/>
    <property type="match status" value="1"/>
</dbReference>
<protein>
    <recommendedName>
        <fullName evidence="7 8">Glutamine-dependent NAD(+) synthetase</fullName>
        <ecNumber evidence="7 8">6.3.5.1</ecNumber>
    </recommendedName>
    <alternativeName>
        <fullName evidence="7 8">NAD(+) synthase [glutamine-hydrolyzing]</fullName>
    </alternativeName>
</protein>
<feature type="binding site" evidence="7">
    <location>
        <position position="195"/>
    </location>
    <ligand>
        <name>L-glutamine</name>
        <dbReference type="ChEBI" id="CHEBI:58359"/>
    </ligand>
</feature>
<dbReference type="Gene3D" id="3.60.110.10">
    <property type="entry name" value="Carbon-nitrogen hydrolase"/>
    <property type="match status" value="1"/>
</dbReference>
<evidence type="ECO:0000313" key="14">
    <source>
        <dbReference type="Proteomes" id="UP001602123"/>
    </source>
</evidence>
<comment type="similarity">
    <text evidence="10">Belongs to the NAD synthetase family.</text>
</comment>
<dbReference type="InterPro" id="IPR036526">
    <property type="entry name" value="C-N_Hydrolase_sf"/>
</dbReference>
<dbReference type="InterPro" id="IPR022310">
    <property type="entry name" value="NAD/GMP_synthase"/>
</dbReference>
<dbReference type="SUPFAM" id="SSF56317">
    <property type="entry name" value="Carbon-nitrogen hydrolase"/>
    <property type="match status" value="1"/>
</dbReference>
<feature type="active site" description="Proton acceptor; for glutaminase activity" evidence="7">
    <location>
        <position position="44"/>
    </location>
</feature>
<dbReference type="InterPro" id="IPR000132">
    <property type="entry name" value="Nitrilase/CN_hydratase_CS"/>
</dbReference>
<dbReference type="RefSeq" id="WP_388625806.1">
    <property type="nucleotide sequence ID" value="NZ_JBIAUT010000002.1"/>
</dbReference>
<evidence type="ECO:0000259" key="12">
    <source>
        <dbReference type="PROSITE" id="PS50263"/>
    </source>
</evidence>
<evidence type="ECO:0000256" key="3">
    <source>
        <dbReference type="ARBA" id="ARBA00022598"/>
    </source>
</evidence>
<dbReference type="NCBIfam" id="TIGR00552">
    <property type="entry name" value="nadE"/>
    <property type="match status" value="1"/>
</dbReference>
<feature type="active site" description="For glutaminase activity" evidence="7">
    <location>
        <position position="126"/>
    </location>
</feature>
<feature type="domain" description="CN hydrolase" evidence="12">
    <location>
        <begin position="4"/>
        <end position="259"/>
    </location>
</feature>
<evidence type="ECO:0000256" key="8">
    <source>
        <dbReference type="PIRNR" id="PIRNR006630"/>
    </source>
</evidence>
<dbReference type="Proteomes" id="UP001602123">
    <property type="component" value="Unassembled WGS sequence"/>
</dbReference>